<protein>
    <recommendedName>
        <fullName evidence="2">proline dehydrogenase</fullName>
        <ecNumber evidence="2">1.5.5.2</ecNumber>
    </recommendedName>
</protein>
<dbReference type="SUPFAM" id="SSF51730">
    <property type="entry name" value="FAD-linked oxidoreductase"/>
    <property type="match status" value="1"/>
</dbReference>
<keyword evidence="5 10" id="KW-0274">FAD</keyword>
<evidence type="ECO:0000256" key="9">
    <source>
        <dbReference type="PIRSR" id="PIRSR000196-1"/>
    </source>
</evidence>
<dbReference type="Proteomes" id="UP000535838">
    <property type="component" value="Unassembled WGS sequence"/>
</dbReference>
<feature type="binding site" evidence="10">
    <location>
        <position position="164"/>
    </location>
    <ligand>
        <name>FAD</name>
        <dbReference type="ChEBI" id="CHEBI:57692"/>
    </ligand>
</feature>
<dbReference type="PANTHER" id="PTHR13914">
    <property type="entry name" value="PROLINE OXIDASE"/>
    <property type="match status" value="1"/>
</dbReference>
<dbReference type="GO" id="GO:0004657">
    <property type="term" value="F:proline dehydrogenase activity"/>
    <property type="evidence" value="ECO:0007669"/>
    <property type="project" value="UniProtKB-EC"/>
</dbReference>
<feature type="binding site" evidence="9">
    <location>
        <position position="100"/>
    </location>
    <ligand>
        <name>substrate</name>
    </ligand>
</feature>
<keyword evidence="3" id="KW-0285">Flavoprotein</keyword>
<dbReference type="InterPro" id="IPR015659">
    <property type="entry name" value="Proline_oxidase"/>
</dbReference>
<feature type="binding site" evidence="9">
    <location>
        <position position="289"/>
    </location>
    <ligand>
        <name>substrate</name>
    </ligand>
</feature>
<sequence>MGRGSAVYRRLMLSLFGNRMLGRLISRHGARLAGRFVAGRDRTSALLVVQRLNRLGIAATLDHLGESVRSLEEAAGFREEYLRLLDGIKLQKAKATVSVKPTQMGLALDPEACFRNVRQIAERAKKAGTSVCLDMEDSRYTELTLELVRRLHDEGHRNVTTVLQSYLYRSEEDASRLLEEGIPLRLVKGAYQEKKEIAYPNSEDILLQLLKLIRLHLEQGVFVAIGSHDDRVIGEVRAYAEKFGIDRSLFEFQMLYGLRMNVQAELAQSGYQVRCYVPYGRQWYPYFTRRLAEKPSNLWLVVRNLFR</sequence>
<evidence type="ECO:0000256" key="5">
    <source>
        <dbReference type="ARBA" id="ARBA00022827"/>
    </source>
</evidence>
<comment type="cofactor">
    <cofactor evidence="10">
        <name>FAD</name>
        <dbReference type="ChEBI" id="CHEBI:57692"/>
    </cofactor>
    <text evidence="10">Binds 1 FAD per subunit.</text>
</comment>
<evidence type="ECO:0000256" key="8">
    <source>
        <dbReference type="ARBA" id="ARBA00048779"/>
    </source>
</evidence>
<evidence type="ECO:0000256" key="2">
    <source>
        <dbReference type="ARBA" id="ARBA00012695"/>
    </source>
</evidence>
<feature type="binding site" evidence="10">
    <location>
        <position position="135"/>
    </location>
    <ligand>
        <name>FAD</name>
        <dbReference type="ChEBI" id="CHEBI:57692"/>
    </ligand>
</feature>
<keyword evidence="4 10" id="KW-0547">Nucleotide-binding</keyword>
<feature type="binding site" evidence="9">
    <location>
        <position position="290"/>
    </location>
    <ligand>
        <name>substrate</name>
    </ligand>
</feature>
<dbReference type="InterPro" id="IPR008219">
    <property type="entry name" value="PRODH_bac_arc"/>
</dbReference>
<dbReference type="PANTHER" id="PTHR13914:SF0">
    <property type="entry name" value="PROLINE DEHYDROGENASE 1, MITOCHONDRIAL"/>
    <property type="match status" value="1"/>
</dbReference>
<name>A0A841ST58_9BACL</name>
<keyword evidence="13" id="KW-1185">Reference proteome</keyword>
<dbReference type="Gene3D" id="3.20.20.220">
    <property type="match status" value="1"/>
</dbReference>
<accession>A0A841ST58</accession>
<evidence type="ECO:0000256" key="6">
    <source>
        <dbReference type="ARBA" id="ARBA00023002"/>
    </source>
</evidence>
<dbReference type="GO" id="GO:0010133">
    <property type="term" value="P:L-proline catabolic process to L-glutamate"/>
    <property type="evidence" value="ECO:0007669"/>
    <property type="project" value="UniProtKB-UniPathway"/>
</dbReference>
<dbReference type="AlphaFoldDB" id="A0A841ST58"/>
<evidence type="ECO:0000256" key="3">
    <source>
        <dbReference type="ARBA" id="ARBA00022630"/>
    </source>
</evidence>
<evidence type="ECO:0000256" key="4">
    <source>
        <dbReference type="ARBA" id="ARBA00022741"/>
    </source>
</evidence>
<dbReference type="Pfam" id="PF01619">
    <property type="entry name" value="Pro_dh"/>
    <property type="match status" value="1"/>
</dbReference>
<dbReference type="RefSeq" id="WP_185118994.1">
    <property type="nucleotide sequence ID" value="NZ_JACJVQ010000005.1"/>
</dbReference>
<gene>
    <name evidence="12" type="ORF">H7B67_06615</name>
</gene>
<dbReference type="EMBL" id="JACJVQ010000005">
    <property type="protein sequence ID" value="MBB6633776.1"/>
    <property type="molecule type" value="Genomic_DNA"/>
</dbReference>
<dbReference type="GO" id="GO:0000166">
    <property type="term" value="F:nucleotide binding"/>
    <property type="evidence" value="ECO:0007669"/>
    <property type="project" value="UniProtKB-KW"/>
</dbReference>
<keyword evidence="7" id="KW-0642">Proline metabolism</keyword>
<feature type="binding site" evidence="10">
    <location>
        <begin position="188"/>
        <end position="190"/>
    </location>
    <ligand>
        <name>FAD</name>
        <dbReference type="ChEBI" id="CHEBI:57692"/>
    </ligand>
</feature>
<feature type="binding site" evidence="10">
    <location>
        <begin position="227"/>
        <end position="228"/>
    </location>
    <ligand>
        <name>FAD</name>
        <dbReference type="ChEBI" id="CHEBI:57692"/>
    </ligand>
</feature>
<evidence type="ECO:0000259" key="11">
    <source>
        <dbReference type="Pfam" id="PF01619"/>
    </source>
</evidence>
<proteinExistence type="predicted"/>
<evidence type="ECO:0000313" key="12">
    <source>
        <dbReference type="EMBL" id="MBB6633776.1"/>
    </source>
</evidence>
<dbReference type="EC" id="1.5.5.2" evidence="2"/>
<evidence type="ECO:0000256" key="1">
    <source>
        <dbReference type="ARBA" id="ARBA00004739"/>
    </source>
</evidence>
<comment type="caution">
    <text evidence="12">The sequence shown here is derived from an EMBL/GenBank/DDBJ whole genome shotgun (WGS) entry which is preliminary data.</text>
</comment>
<dbReference type="InterPro" id="IPR002872">
    <property type="entry name" value="Proline_DH_dom"/>
</dbReference>
<keyword evidence="6" id="KW-0560">Oxidoreductase</keyword>
<evidence type="ECO:0000313" key="13">
    <source>
        <dbReference type="Proteomes" id="UP000535838"/>
    </source>
</evidence>
<reference evidence="12 13" key="1">
    <citation type="submission" date="2020-08" db="EMBL/GenBank/DDBJ databases">
        <title>Cohnella phylogeny.</title>
        <authorList>
            <person name="Dunlap C."/>
        </authorList>
    </citation>
    <scope>NUCLEOTIDE SEQUENCE [LARGE SCALE GENOMIC DNA]</scope>
    <source>
        <strain evidence="12 13">DSM 25241</strain>
    </source>
</reference>
<comment type="catalytic activity">
    <reaction evidence="8">
        <text>L-proline + a quinone = (S)-1-pyrroline-5-carboxylate + a quinol + H(+)</text>
        <dbReference type="Rhea" id="RHEA:23784"/>
        <dbReference type="ChEBI" id="CHEBI:15378"/>
        <dbReference type="ChEBI" id="CHEBI:17388"/>
        <dbReference type="ChEBI" id="CHEBI:24646"/>
        <dbReference type="ChEBI" id="CHEBI:60039"/>
        <dbReference type="ChEBI" id="CHEBI:132124"/>
        <dbReference type="EC" id="1.5.5.2"/>
    </reaction>
</comment>
<organism evidence="12 13">
    <name type="scientific">Cohnella thailandensis</name>
    <dbReference type="NCBI Taxonomy" id="557557"/>
    <lineage>
        <taxon>Bacteria</taxon>
        <taxon>Bacillati</taxon>
        <taxon>Bacillota</taxon>
        <taxon>Bacilli</taxon>
        <taxon>Bacillales</taxon>
        <taxon>Paenibacillaceae</taxon>
        <taxon>Cohnella</taxon>
    </lineage>
</organism>
<dbReference type="UniPathway" id="UPA00261">
    <property type="reaction ID" value="UER00373"/>
</dbReference>
<dbReference type="InterPro" id="IPR029041">
    <property type="entry name" value="FAD-linked_oxidoreductase-like"/>
</dbReference>
<comment type="pathway">
    <text evidence="1">Amino-acid degradation; L-proline degradation into L-glutamate; L-glutamate from L-proline: step 1/2.</text>
</comment>
<evidence type="ECO:0000256" key="7">
    <source>
        <dbReference type="ARBA" id="ARBA00023062"/>
    </source>
</evidence>
<evidence type="ECO:0000256" key="10">
    <source>
        <dbReference type="PIRSR" id="PIRSR000196-2"/>
    </source>
</evidence>
<feature type="domain" description="Proline dehydrogenase" evidence="11">
    <location>
        <begin position="49"/>
        <end position="297"/>
    </location>
</feature>
<dbReference type="PIRSF" id="PIRSF000196">
    <property type="entry name" value="Pro_dehydrog"/>
    <property type="match status" value="1"/>
</dbReference>